<dbReference type="Pfam" id="PF04066">
    <property type="entry name" value="MrpF_PhaF"/>
    <property type="match status" value="1"/>
</dbReference>
<feature type="transmembrane region" description="Helical" evidence="8">
    <location>
        <begin position="12"/>
        <end position="29"/>
    </location>
</feature>
<feature type="transmembrane region" description="Helical" evidence="8">
    <location>
        <begin position="67"/>
        <end position="89"/>
    </location>
</feature>
<dbReference type="InterPro" id="IPR007208">
    <property type="entry name" value="MrpF/PhaF-like"/>
</dbReference>
<name>A0A8B2NVJ9_9HYPH</name>
<evidence type="ECO:0000256" key="4">
    <source>
        <dbReference type="ARBA" id="ARBA00022475"/>
    </source>
</evidence>
<evidence type="ECO:0000256" key="2">
    <source>
        <dbReference type="ARBA" id="ARBA00009212"/>
    </source>
</evidence>
<organism evidence="9 10">
    <name type="scientific">Acuticoccus sediminis</name>
    <dbReference type="NCBI Taxonomy" id="2184697"/>
    <lineage>
        <taxon>Bacteria</taxon>
        <taxon>Pseudomonadati</taxon>
        <taxon>Pseudomonadota</taxon>
        <taxon>Alphaproteobacteria</taxon>
        <taxon>Hyphomicrobiales</taxon>
        <taxon>Amorphaceae</taxon>
        <taxon>Acuticoccus</taxon>
    </lineage>
</organism>
<comment type="subcellular location">
    <subcellularLocation>
        <location evidence="1">Cell membrane</location>
        <topology evidence="1">Multi-pass membrane protein</topology>
    </subcellularLocation>
</comment>
<dbReference type="EMBL" id="QHHQ01000002">
    <property type="protein sequence ID" value="RAI02348.1"/>
    <property type="molecule type" value="Genomic_DNA"/>
</dbReference>
<dbReference type="Proteomes" id="UP000249590">
    <property type="component" value="Unassembled WGS sequence"/>
</dbReference>
<evidence type="ECO:0000313" key="9">
    <source>
        <dbReference type="EMBL" id="RAI02348.1"/>
    </source>
</evidence>
<dbReference type="PANTHER" id="PTHR34702:SF1">
    <property type="entry name" value="NA(+)_H(+) ANTIPORTER SUBUNIT F"/>
    <property type="match status" value="1"/>
</dbReference>
<evidence type="ECO:0000256" key="8">
    <source>
        <dbReference type="SAM" id="Phobius"/>
    </source>
</evidence>
<keyword evidence="7 8" id="KW-0472">Membrane</keyword>
<keyword evidence="3" id="KW-0813">Transport</keyword>
<keyword evidence="4" id="KW-1003">Cell membrane</keyword>
<keyword evidence="10" id="KW-1185">Reference proteome</keyword>
<accession>A0A8B2NVJ9</accession>
<protein>
    <submittedName>
        <fullName evidence="9">Cation transporter</fullName>
    </submittedName>
</protein>
<keyword evidence="6 8" id="KW-1133">Transmembrane helix</keyword>
<evidence type="ECO:0000256" key="5">
    <source>
        <dbReference type="ARBA" id="ARBA00022692"/>
    </source>
</evidence>
<keyword evidence="5 8" id="KW-0812">Transmembrane</keyword>
<dbReference type="PANTHER" id="PTHR34702">
    <property type="entry name" value="NA(+)/H(+) ANTIPORTER SUBUNIT F1"/>
    <property type="match status" value="1"/>
</dbReference>
<feature type="transmembrane region" description="Helical" evidence="8">
    <location>
        <begin position="41"/>
        <end position="61"/>
    </location>
</feature>
<proteinExistence type="inferred from homology"/>
<evidence type="ECO:0000256" key="7">
    <source>
        <dbReference type="ARBA" id="ARBA00023136"/>
    </source>
</evidence>
<sequence>MIETIDAHLTTAALVLTAVLMVPLVLAAARMIVGPSYADRFIALDMVTAIAVAAAALVTAATGRREFLDVSFGLALVGFLATCAFAGLLERMRGEGS</sequence>
<evidence type="ECO:0000313" key="10">
    <source>
        <dbReference type="Proteomes" id="UP000249590"/>
    </source>
</evidence>
<dbReference type="RefSeq" id="WP_111345893.1">
    <property type="nucleotide sequence ID" value="NZ_JAIWKD010000002.1"/>
</dbReference>
<evidence type="ECO:0000256" key="6">
    <source>
        <dbReference type="ARBA" id="ARBA00022989"/>
    </source>
</evidence>
<dbReference type="OrthoDB" id="9800226at2"/>
<reference evidence="9 10" key="1">
    <citation type="submission" date="2018-05" db="EMBL/GenBank/DDBJ databases">
        <title>Acuticoccus sediminis sp. nov., isolated from deep-sea sediment of Indian Ocean.</title>
        <authorList>
            <person name="Liu X."/>
            <person name="Lai Q."/>
            <person name="Du Y."/>
            <person name="Sun F."/>
            <person name="Zhang X."/>
            <person name="Wang S."/>
            <person name="Shao Z."/>
        </authorList>
    </citation>
    <scope>NUCLEOTIDE SEQUENCE [LARGE SCALE GENOMIC DNA]</scope>
    <source>
        <strain evidence="9 10">PTG4-2</strain>
    </source>
</reference>
<dbReference type="AlphaFoldDB" id="A0A8B2NVJ9"/>
<evidence type="ECO:0000256" key="1">
    <source>
        <dbReference type="ARBA" id="ARBA00004651"/>
    </source>
</evidence>
<evidence type="ECO:0000256" key="3">
    <source>
        <dbReference type="ARBA" id="ARBA00022448"/>
    </source>
</evidence>
<dbReference type="GO" id="GO:0015385">
    <property type="term" value="F:sodium:proton antiporter activity"/>
    <property type="evidence" value="ECO:0007669"/>
    <property type="project" value="TreeGrafter"/>
</dbReference>
<gene>
    <name evidence="9" type="ORF">DLJ53_13375</name>
</gene>
<dbReference type="GO" id="GO:0005886">
    <property type="term" value="C:plasma membrane"/>
    <property type="evidence" value="ECO:0007669"/>
    <property type="project" value="UniProtKB-SubCell"/>
</dbReference>
<comment type="similarity">
    <text evidence="2">Belongs to the CPA3 antiporters (TC 2.A.63) subunit F family.</text>
</comment>
<comment type="caution">
    <text evidence="9">The sequence shown here is derived from an EMBL/GenBank/DDBJ whole genome shotgun (WGS) entry which is preliminary data.</text>
</comment>